<feature type="transmembrane region" description="Helical" evidence="6">
    <location>
        <begin position="276"/>
        <end position="295"/>
    </location>
</feature>
<sequence length="357" mass="38743">MEFTPTQKRAAAWLAIAVLAVLVLRLLGPVLTPFVVGAVLAYALTPLVDRLDALGRGRVPRVVSVILVELLFVVVLVSLFLLVVPILAQELPLMRQQLPVLFDRLDGTLRPWLAQFGVHVAFDVDSLKQQAVRLLHGNYESYAARLMASLKVGGSVVVTLLFNALLIPVALFYLLLDWDRFVHRVLELVPPTMRPAVDSFTHEADQVLGQYLRGQLLVMLTMATFYSVGLAAFGLDLALPIGIFTGLAMFVPYLGFGIGLATALLAGLLQFASAKALVMVAIVYGSGQVIEGFYFTPRLVGQRIGLHPLAVIFALLAFAQVFGFLGVLVALPASAVLLVAMRRMRDGYMGSKLYQGG</sequence>
<feature type="transmembrane region" description="Helical" evidence="6">
    <location>
        <begin position="241"/>
        <end position="269"/>
    </location>
</feature>
<dbReference type="Proteomes" id="UP000617041">
    <property type="component" value="Unassembled WGS sequence"/>
</dbReference>
<name>A0A934Q4R9_9BURK</name>
<dbReference type="PANTHER" id="PTHR21716:SF64">
    <property type="entry name" value="AI-2 TRANSPORT PROTEIN TQSA"/>
    <property type="match status" value="1"/>
</dbReference>
<evidence type="ECO:0000256" key="6">
    <source>
        <dbReference type="SAM" id="Phobius"/>
    </source>
</evidence>
<evidence type="ECO:0000256" key="5">
    <source>
        <dbReference type="ARBA" id="ARBA00023136"/>
    </source>
</evidence>
<evidence type="ECO:0000256" key="1">
    <source>
        <dbReference type="ARBA" id="ARBA00004141"/>
    </source>
</evidence>
<comment type="similarity">
    <text evidence="2">Belongs to the autoinducer-2 exporter (AI-2E) (TC 2.A.86) family.</text>
</comment>
<dbReference type="AlphaFoldDB" id="A0A934Q4R9"/>
<feature type="transmembrane region" description="Helical" evidence="6">
    <location>
        <begin position="65"/>
        <end position="88"/>
    </location>
</feature>
<organism evidence="7 8">
    <name type="scientific">Ramlibacter algicola</name>
    <dbReference type="NCBI Taxonomy" id="2795217"/>
    <lineage>
        <taxon>Bacteria</taxon>
        <taxon>Pseudomonadati</taxon>
        <taxon>Pseudomonadota</taxon>
        <taxon>Betaproteobacteria</taxon>
        <taxon>Burkholderiales</taxon>
        <taxon>Comamonadaceae</taxon>
        <taxon>Ramlibacter</taxon>
    </lineage>
</organism>
<dbReference type="Pfam" id="PF01594">
    <property type="entry name" value="AI-2E_transport"/>
    <property type="match status" value="1"/>
</dbReference>
<evidence type="ECO:0000256" key="3">
    <source>
        <dbReference type="ARBA" id="ARBA00022692"/>
    </source>
</evidence>
<feature type="transmembrane region" description="Helical" evidence="6">
    <location>
        <begin position="156"/>
        <end position="176"/>
    </location>
</feature>
<keyword evidence="8" id="KW-1185">Reference proteome</keyword>
<feature type="transmembrane region" description="Helical" evidence="6">
    <location>
        <begin position="307"/>
        <end position="340"/>
    </location>
</feature>
<keyword evidence="3 6" id="KW-0812">Transmembrane</keyword>
<comment type="subcellular location">
    <subcellularLocation>
        <location evidence="1">Membrane</location>
        <topology evidence="1">Multi-pass membrane protein</topology>
    </subcellularLocation>
</comment>
<reference evidence="7" key="1">
    <citation type="submission" date="2020-12" db="EMBL/GenBank/DDBJ databases">
        <title>Ramlibacter sp. nov., isolated from a freshwater alga, Cryptomonas.</title>
        <authorList>
            <person name="Kim H.M."/>
            <person name="Jeon C.O."/>
        </authorList>
    </citation>
    <scope>NUCLEOTIDE SEQUENCE</scope>
    <source>
        <strain evidence="7">CrO1</strain>
    </source>
</reference>
<dbReference type="PANTHER" id="PTHR21716">
    <property type="entry name" value="TRANSMEMBRANE PROTEIN"/>
    <property type="match status" value="1"/>
</dbReference>
<accession>A0A934Q4R9</accession>
<dbReference type="RefSeq" id="WP_200789244.1">
    <property type="nucleotide sequence ID" value="NZ_JAEDAO010000001.1"/>
</dbReference>
<evidence type="ECO:0000256" key="2">
    <source>
        <dbReference type="ARBA" id="ARBA00009773"/>
    </source>
</evidence>
<proteinExistence type="inferred from homology"/>
<evidence type="ECO:0000313" key="8">
    <source>
        <dbReference type="Proteomes" id="UP000617041"/>
    </source>
</evidence>
<evidence type="ECO:0000256" key="4">
    <source>
        <dbReference type="ARBA" id="ARBA00022989"/>
    </source>
</evidence>
<gene>
    <name evidence="7" type="ORF">I8E28_16700</name>
</gene>
<keyword evidence="4 6" id="KW-1133">Transmembrane helix</keyword>
<keyword evidence="5 6" id="KW-0472">Membrane</keyword>
<dbReference type="InterPro" id="IPR002549">
    <property type="entry name" value="AI-2E-like"/>
</dbReference>
<feature type="transmembrane region" description="Helical" evidence="6">
    <location>
        <begin position="12"/>
        <end position="44"/>
    </location>
</feature>
<dbReference type="GO" id="GO:0016020">
    <property type="term" value="C:membrane"/>
    <property type="evidence" value="ECO:0007669"/>
    <property type="project" value="UniProtKB-SubCell"/>
</dbReference>
<evidence type="ECO:0000313" key="7">
    <source>
        <dbReference type="EMBL" id="MBK0394244.1"/>
    </source>
</evidence>
<comment type="caution">
    <text evidence="7">The sequence shown here is derived from an EMBL/GenBank/DDBJ whole genome shotgun (WGS) entry which is preliminary data.</text>
</comment>
<dbReference type="EMBL" id="JAEDAO010000001">
    <property type="protein sequence ID" value="MBK0394244.1"/>
    <property type="molecule type" value="Genomic_DNA"/>
</dbReference>
<feature type="transmembrane region" description="Helical" evidence="6">
    <location>
        <begin position="216"/>
        <end position="235"/>
    </location>
</feature>
<protein>
    <submittedName>
        <fullName evidence="7">AI-2E family transporter</fullName>
    </submittedName>
</protein>
<dbReference type="GO" id="GO:0055085">
    <property type="term" value="P:transmembrane transport"/>
    <property type="evidence" value="ECO:0007669"/>
    <property type="project" value="TreeGrafter"/>
</dbReference>